<keyword evidence="2" id="KW-1185">Reference proteome</keyword>
<organism evidence="1 2">
    <name type="scientific">Fulvitalea axinellae</name>
    <dbReference type="NCBI Taxonomy" id="1182444"/>
    <lineage>
        <taxon>Bacteria</taxon>
        <taxon>Pseudomonadati</taxon>
        <taxon>Bacteroidota</taxon>
        <taxon>Cytophagia</taxon>
        <taxon>Cytophagales</taxon>
        <taxon>Persicobacteraceae</taxon>
        <taxon>Fulvitalea</taxon>
    </lineage>
</organism>
<evidence type="ECO:0000313" key="2">
    <source>
        <dbReference type="Proteomes" id="UP001348817"/>
    </source>
</evidence>
<dbReference type="Proteomes" id="UP001348817">
    <property type="component" value="Chromosome"/>
</dbReference>
<proteinExistence type="predicted"/>
<dbReference type="RefSeq" id="WP_338391110.1">
    <property type="nucleotide sequence ID" value="NZ_AP025314.1"/>
</dbReference>
<reference evidence="1 2" key="1">
    <citation type="submission" date="2021-12" db="EMBL/GenBank/DDBJ databases">
        <title>Genome sequencing of bacteria with rrn-lacking chromosome and rrn-plasmid.</title>
        <authorList>
            <person name="Anda M."/>
            <person name="Iwasaki W."/>
        </authorList>
    </citation>
    <scope>NUCLEOTIDE SEQUENCE [LARGE SCALE GENOMIC DNA]</scope>
    <source>
        <strain evidence="1 2">DSM 100852</strain>
    </source>
</reference>
<evidence type="ECO:0000313" key="1">
    <source>
        <dbReference type="EMBL" id="BDD09513.1"/>
    </source>
</evidence>
<protein>
    <recommendedName>
        <fullName evidence="3">Lipoprotein</fullName>
    </recommendedName>
</protein>
<name>A0AAU9CN94_9BACT</name>
<dbReference type="PROSITE" id="PS51257">
    <property type="entry name" value="PROKAR_LIPOPROTEIN"/>
    <property type="match status" value="1"/>
</dbReference>
<accession>A0AAU9CN94</accession>
<gene>
    <name evidence="1" type="ORF">FUAX_19450</name>
</gene>
<dbReference type="KEGG" id="fax:FUAX_19450"/>
<sequence length="147" mass="16587">MKVICYLFFSVVLSGCVAGKINTPIECCLIQLKGEEGKVKFFIDTPNAKIVIDGNEIQSDSSVQDCFGKEAFELVDNLQLKSLCDEKVFNLVWRDLRNGKVRVYDKKNDGFVKTIEFVNVKDVMGEQEYFRFVGGELILSKVISLGE</sequence>
<dbReference type="EMBL" id="AP025314">
    <property type="protein sequence ID" value="BDD09513.1"/>
    <property type="molecule type" value="Genomic_DNA"/>
</dbReference>
<evidence type="ECO:0008006" key="3">
    <source>
        <dbReference type="Google" id="ProtNLM"/>
    </source>
</evidence>
<dbReference type="AlphaFoldDB" id="A0AAU9CN94"/>